<protein>
    <submittedName>
        <fullName evidence="1">Uncharacterized protein</fullName>
    </submittedName>
</protein>
<proteinExistence type="predicted"/>
<sequence length="1076" mass="123544">MENLLQQLLREQKKINGKLDILQKKVNQLIDARQIDVRSSEFTTTTSLLPPSIPLSGSDNQAFHFDRFKLFKHLETLNDSLINNFSIFTISKYTLTFILPDDYSDFEEYTFYYPEDEVQYGVKYLLPYILIDNNKSNDSQKNIVIKVGNEAWTEGYCLYYITKDEVICKVNSICGIPVESLPRYDVQVLKEGLSIKLQNLVATYRIFDSPLICFMIDYAALNFDSRTLVLQNVILRTLIYFKIEDYIRRQEELVQHHTETLELEKRLSRFENSSILIGGLMLDMNDVYQMSGRMTLITEYDVGETYDKILTHGLFKSDYTKFTTDNAEIRYSLEALLTRKFDYEAKKIRVKTVMNYIKEECLIKVIDLLVLNVDLSQAALVHEPKLTYDSQKGDLFDSTITAKSSYDGRIPIYTFFHEGSSNEVYADELMYNGNLWVYSFKDESEKSNTIGITAGSYLFPPNAVSTFFDVLFFHPRMLPYDTEITISHDIRLKITKFLDSNGLSNTSFENKIDVKKAVFTNVIVHFLKGIKRPCIRMRIPLITNQTPVIGFRKQIYVSESKFRTKSIRSDGIMKLINSSPMASQDWSFYTQKGERFSTYSYLQGEMVFVELIKIPLLLVPVGFRGWVREYDLEESEFHRVLHAIIYRVSEHQFEIIHIKKELTHVNLLITQLTKALNSMEIAFNDLVHNLKESSHVPWWKKVLSGVVSITGTIGMLLFPFCAPLAIGLIAGSTIGQLGLLFSEGDYVTGAVQLAGTVIGVGIGFYSFRKAQSHTFKVTDLSKIGFIEPKYPSTFKTPELEKNGLWVEVRPLKMGGKAIENIGSKLITKHTRVLKTLYALENAPVHARVKSQSTSVIDNKVYRTTIVTGVDDGIAYLSRINPRPGLYEMKEVYHPDTGFINGWDKHNVPTTNDFSKIGRNIQGLLLEGAGTDRNFHTLMRSWEHFTLERRARILNESQDYIRRTQSDYHELPQTRIPLNFDPTLVKNVSEVFAKHTGIYEITGFVNSSGPNNCQTYTRELRDFFAKGALRKSKLNNTSFLNDLMESFDQSMQFSHSYGKVLTRTDRSNARAVTRSIL</sequence>
<dbReference type="EMBL" id="MK468723">
    <property type="protein sequence ID" value="QBA09479.1"/>
    <property type="molecule type" value="Genomic_RNA"/>
</dbReference>
<reference evidence="1" key="1">
    <citation type="submission" date="2019-01" db="EMBL/GenBank/DDBJ databases">
        <title>Nearly-complete genome sequence of a novel 6-segmented reovirus identified in Laotian batflies.</title>
        <authorList>
            <person name="Temmam S."/>
            <person name="Vongphayloth K."/>
            <person name="Hertz J."/>
            <person name="Sutherland I."/>
            <person name="Douangboubpha B."/>
            <person name="Grandadam M."/>
            <person name="Bigot T."/>
            <person name="Brey P.T."/>
            <person name="Eloit M."/>
        </authorList>
    </citation>
    <scope>NUCLEOTIDE SEQUENCE</scope>
    <source>
        <strain evidence="1">BF02/7/10</strain>
    </source>
</reference>
<evidence type="ECO:0000313" key="1">
    <source>
        <dbReference type="EMBL" id="QBA09479.1"/>
    </source>
</evidence>
<name>A0A411DBE5_9REOV</name>
<organism evidence="1">
    <name type="scientific">Reoviridae sp. BF02/7/10</name>
    <dbReference type="NCBI Taxonomy" id="2511768"/>
    <lineage>
        <taxon>Viruses</taxon>
        <taxon>Riboviria</taxon>
        <taxon>Orthornavirae</taxon>
        <taxon>Duplornaviricota</taxon>
        <taxon>Resentoviricetes</taxon>
        <taxon>Reovirales</taxon>
    </lineage>
</organism>
<accession>A0A411DBE5</accession>